<dbReference type="InterPro" id="IPR018486">
    <property type="entry name" value="Hemopexin_CS"/>
</dbReference>
<dbReference type="InterPro" id="IPR036527">
    <property type="entry name" value="SCP2_sterol-bd_dom_sf"/>
</dbReference>
<accession>A0A2D0JLC4</accession>
<evidence type="ECO:0000256" key="1">
    <source>
        <dbReference type="HAMAP-Rule" id="MF_02215"/>
    </source>
</evidence>
<comment type="similarity">
    <text evidence="1">Belongs to the UbiJ family.</text>
</comment>
<reference evidence="4 5" key="1">
    <citation type="journal article" date="2017" name="Nat. Microbiol.">
        <title>Natural product diversity associated with the nematode symbionts Photorhabdus and Xenorhabdus.</title>
        <authorList>
            <person name="Tobias N.J."/>
            <person name="Wolff H."/>
            <person name="Djahanschiri B."/>
            <person name="Grundmann F."/>
            <person name="Kronenwerth M."/>
            <person name="Shi Y.M."/>
            <person name="Simonyi S."/>
            <person name="Grun P."/>
            <person name="Shapiro-Ilan D."/>
            <person name="Pidot S.J."/>
            <person name="Stinear T.P."/>
            <person name="Ebersberger I."/>
            <person name="Bode H.B."/>
        </authorList>
    </citation>
    <scope>NUCLEOTIDE SEQUENCE [LARGE SCALE GENOMIC DNA]</scope>
    <source>
        <strain evidence="4 5">DSM 17902</strain>
    </source>
</reference>
<comment type="function">
    <text evidence="1">Required for ubiquinone (coenzyme Q) biosynthesis. Binds hydrophobic ubiquinone biosynthetic intermediates via its SCP2 domain and is essential for the stability of the Ubi complex. May constitute a docking platform where Ubi enzymes assemble and access their SCP2-bound polyprenyl substrates.</text>
</comment>
<sequence>MLCTKGLNSEMETPSPSHSVNSAVLNSPELSPAALNYRVLFPVLTAFLETTLNYLLYRETVLKPARLRLVGKTLSIKLKEIDTPLVLIFSEKQLDVLSQWSEPADCSMKTTIPALLKLRDRQCLSALINSGEIIIEGDMQIIQQWSALLDMSEWDPAHYLSPYVGDIVAEGISRIVKKGVKFASNTIERKKTYFIESLTEEWKMAPSALEAAYFSEEVDAVANKMTQIEKRLAALEGKHDAQ</sequence>
<name>A0A2D0JLC4_9GAMM</name>
<dbReference type="GO" id="GO:0005737">
    <property type="term" value="C:cytoplasm"/>
    <property type="evidence" value="ECO:0007669"/>
    <property type="project" value="UniProtKB-SubCell"/>
</dbReference>
<dbReference type="InterPro" id="IPR038989">
    <property type="entry name" value="UbiJ"/>
</dbReference>
<dbReference type="PANTHER" id="PTHR38693:SF1">
    <property type="entry name" value="UBIQUINONE BIOSYNTHESIS ACCESSORY FACTOR UBIJ"/>
    <property type="match status" value="1"/>
</dbReference>
<dbReference type="Proteomes" id="UP000221980">
    <property type="component" value="Unassembled WGS sequence"/>
</dbReference>
<dbReference type="Pfam" id="PF02036">
    <property type="entry name" value="SCP2"/>
    <property type="match status" value="1"/>
</dbReference>
<dbReference type="AlphaFoldDB" id="A0A2D0JLC4"/>
<evidence type="ECO:0000313" key="4">
    <source>
        <dbReference type="EMBL" id="PHM46949.1"/>
    </source>
</evidence>
<dbReference type="SUPFAM" id="SSF55718">
    <property type="entry name" value="SCP-like"/>
    <property type="match status" value="1"/>
</dbReference>
<dbReference type="EMBL" id="NITZ01000025">
    <property type="protein sequence ID" value="PHM46949.1"/>
    <property type="molecule type" value="Genomic_DNA"/>
</dbReference>
<evidence type="ECO:0000256" key="2">
    <source>
        <dbReference type="SAM" id="MobiDB-lite"/>
    </source>
</evidence>
<organism evidence="4 5">
    <name type="scientific">Xenorhabdus miraniensis</name>
    <dbReference type="NCBI Taxonomy" id="351674"/>
    <lineage>
        <taxon>Bacteria</taxon>
        <taxon>Pseudomonadati</taxon>
        <taxon>Pseudomonadota</taxon>
        <taxon>Gammaproteobacteria</taxon>
        <taxon>Enterobacterales</taxon>
        <taxon>Morganellaceae</taxon>
        <taxon>Xenorhabdus</taxon>
    </lineage>
</organism>
<dbReference type="GO" id="GO:0006744">
    <property type="term" value="P:ubiquinone biosynthetic process"/>
    <property type="evidence" value="ECO:0007669"/>
    <property type="project" value="UniProtKB-UniRule"/>
</dbReference>
<proteinExistence type="inferred from homology"/>
<comment type="pathway">
    <text evidence="1">Cofactor biosynthesis; ubiquinone biosynthesis.</text>
</comment>
<dbReference type="InterPro" id="IPR003033">
    <property type="entry name" value="SCP2_sterol-bd_dom"/>
</dbReference>
<evidence type="ECO:0000313" key="5">
    <source>
        <dbReference type="Proteomes" id="UP000221980"/>
    </source>
</evidence>
<dbReference type="HAMAP" id="MF_02215">
    <property type="entry name" value="UbiJ"/>
    <property type="match status" value="1"/>
</dbReference>
<dbReference type="UniPathway" id="UPA00232"/>
<keyword evidence="5" id="KW-1185">Reference proteome</keyword>
<dbReference type="PROSITE" id="PS00024">
    <property type="entry name" value="HEMOPEXIN"/>
    <property type="match status" value="1"/>
</dbReference>
<feature type="domain" description="SCP2" evidence="3">
    <location>
        <begin position="52"/>
        <end position="150"/>
    </location>
</feature>
<comment type="caution">
    <text evidence="4">The sequence shown here is derived from an EMBL/GenBank/DDBJ whole genome shotgun (WGS) entry which is preliminary data.</text>
</comment>
<dbReference type="PANTHER" id="PTHR38693">
    <property type="entry name" value="UBIQUINONE BIOSYNTHESIS PROTEIN UBIJ"/>
    <property type="match status" value="1"/>
</dbReference>
<evidence type="ECO:0000259" key="3">
    <source>
        <dbReference type="Pfam" id="PF02036"/>
    </source>
</evidence>
<gene>
    <name evidence="1" type="primary">ubiJ</name>
    <name evidence="4" type="ORF">Xmir_03744</name>
</gene>
<feature type="region of interest" description="Disordered" evidence="2">
    <location>
        <begin position="1"/>
        <end position="21"/>
    </location>
</feature>
<keyword evidence="1" id="KW-0963">Cytoplasm</keyword>
<keyword evidence="1" id="KW-0831">Ubiquinone biosynthesis</keyword>
<comment type="subcellular location">
    <subcellularLocation>
        <location evidence="1">Cytoplasm</location>
    </subcellularLocation>
</comment>
<protein>
    <recommendedName>
        <fullName evidence="1">Ubiquinone biosynthesis accessory factor UbiJ</fullName>
    </recommendedName>
</protein>